<accession>A0A1Y1W872</accession>
<name>A0A1Y1W872_9FUNG</name>
<protein>
    <submittedName>
        <fullName evidence="1">Uncharacterized protein</fullName>
    </submittedName>
</protein>
<organism evidence="1 2">
    <name type="scientific">Linderina pennispora</name>
    <dbReference type="NCBI Taxonomy" id="61395"/>
    <lineage>
        <taxon>Eukaryota</taxon>
        <taxon>Fungi</taxon>
        <taxon>Fungi incertae sedis</taxon>
        <taxon>Zoopagomycota</taxon>
        <taxon>Kickxellomycotina</taxon>
        <taxon>Kickxellomycetes</taxon>
        <taxon>Kickxellales</taxon>
        <taxon>Kickxellaceae</taxon>
        <taxon>Linderina</taxon>
    </lineage>
</organism>
<evidence type="ECO:0000313" key="2">
    <source>
        <dbReference type="Proteomes" id="UP000193922"/>
    </source>
</evidence>
<sequence>MEKRKSSPRIAAVYADKSGDVPGPRDKGFCSAAAQAMRALPVPMHALARPLKGVKIEPPCPF</sequence>
<dbReference type="RefSeq" id="XP_040743429.1">
    <property type="nucleotide sequence ID" value="XM_040887715.1"/>
</dbReference>
<dbReference type="EMBL" id="MCFD01000007">
    <property type="protein sequence ID" value="ORX69741.1"/>
    <property type="molecule type" value="Genomic_DNA"/>
</dbReference>
<evidence type="ECO:0000313" key="1">
    <source>
        <dbReference type="EMBL" id="ORX69741.1"/>
    </source>
</evidence>
<keyword evidence="2" id="KW-1185">Reference proteome</keyword>
<reference evidence="1 2" key="1">
    <citation type="submission" date="2016-07" db="EMBL/GenBank/DDBJ databases">
        <title>Pervasive Adenine N6-methylation of Active Genes in Fungi.</title>
        <authorList>
            <consortium name="DOE Joint Genome Institute"/>
            <person name="Mondo S.J."/>
            <person name="Dannebaum R.O."/>
            <person name="Kuo R.C."/>
            <person name="Labutti K."/>
            <person name="Haridas S."/>
            <person name="Kuo A."/>
            <person name="Salamov A."/>
            <person name="Ahrendt S.R."/>
            <person name="Lipzen A."/>
            <person name="Sullivan W."/>
            <person name="Andreopoulos W.B."/>
            <person name="Clum A."/>
            <person name="Lindquist E."/>
            <person name="Daum C."/>
            <person name="Ramamoorthy G.K."/>
            <person name="Gryganskyi A."/>
            <person name="Culley D."/>
            <person name="Magnuson J.K."/>
            <person name="James T.Y."/>
            <person name="O'Malley M.A."/>
            <person name="Stajich J.E."/>
            <person name="Spatafora J.W."/>
            <person name="Visel A."/>
            <person name="Grigoriev I.V."/>
        </authorList>
    </citation>
    <scope>NUCLEOTIDE SEQUENCE [LARGE SCALE GENOMIC DNA]</scope>
    <source>
        <strain evidence="1 2">ATCC 12442</strain>
    </source>
</reference>
<dbReference type="GeneID" id="63804363"/>
<gene>
    <name evidence="1" type="ORF">DL89DRAFT_267904</name>
</gene>
<proteinExistence type="predicted"/>
<dbReference type="AlphaFoldDB" id="A0A1Y1W872"/>
<dbReference type="Proteomes" id="UP000193922">
    <property type="component" value="Unassembled WGS sequence"/>
</dbReference>
<comment type="caution">
    <text evidence="1">The sequence shown here is derived from an EMBL/GenBank/DDBJ whole genome shotgun (WGS) entry which is preliminary data.</text>
</comment>